<sequence>MAVLLSAPVAVDPHRDFLVPRHEAVTTVNHDSSLTDGQADDLVGWAAAAENLVVRTPAATAEGAAIKMLVLLQMTAVGHEVSEEMAWPVVEEAAGLLGMPKLVDMGYLAPEDQRAREAAADAVRMEAQA</sequence>
<organism evidence="1 2">
    <name type="scientific">Sphingomonas jatrophae</name>
    <dbReference type="NCBI Taxonomy" id="1166337"/>
    <lineage>
        <taxon>Bacteria</taxon>
        <taxon>Pseudomonadati</taxon>
        <taxon>Pseudomonadota</taxon>
        <taxon>Alphaproteobacteria</taxon>
        <taxon>Sphingomonadales</taxon>
        <taxon>Sphingomonadaceae</taxon>
        <taxon>Sphingomonas</taxon>
    </lineage>
</organism>
<dbReference type="Proteomes" id="UP000198824">
    <property type="component" value="Unassembled WGS sequence"/>
</dbReference>
<protein>
    <submittedName>
        <fullName evidence="1">Uncharacterized protein</fullName>
    </submittedName>
</protein>
<gene>
    <name evidence="1" type="ORF">SAMN05192580_3734</name>
</gene>
<reference evidence="1 2" key="1">
    <citation type="submission" date="2016-10" db="EMBL/GenBank/DDBJ databases">
        <authorList>
            <person name="de Groot N.N."/>
        </authorList>
    </citation>
    <scope>NUCLEOTIDE SEQUENCE [LARGE SCALE GENOMIC DNA]</scope>
    <source>
        <strain evidence="1 2">S5-249</strain>
    </source>
</reference>
<accession>A0A1I6M9H7</accession>
<keyword evidence="2" id="KW-1185">Reference proteome</keyword>
<dbReference type="RefSeq" id="WP_093317017.1">
    <property type="nucleotide sequence ID" value="NZ_FOZG01000003.1"/>
</dbReference>
<dbReference type="STRING" id="1166337.SAMN05192580_3734"/>
<evidence type="ECO:0000313" key="2">
    <source>
        <dbReference type="Proteomes" id="UP000198824"/>
    </source>
</evidence>
<evidence type="ECO:0000313" key="1">
    <source>
        <dbReference type="EMBL" id="SFS12390.1"/>
    </source>
</evidence>
<dbReference type="AlphaFoldDB" id="A0A1I6M9H7"/>
<name>A0A1I6M9H7_9SPHN</name>
<proteinExistence type="predicted"/>
<dbReference type="EMBL" id="FOZG01000003">
    <property type="protein sequence ID" value="SFS12390.1"/>
    <property type="molecule type" value="Genomic_DNA"/>
</dbReference>